<evidence type="ECO:0000313" key="4">
    <source>
        <dbReference type="Proteomes" id="UP001568358"/>
    </source>
</evidence>
<dbReference type="EMBL" id="JBFSOO010000015">
    <property type="protein sequence ID" value="MEZ6854824.1"/>
    <property type="molecule type" value="Genomic_DNA"/>
</dbReference>
<dbReference type="Proteomes" id="UP001568358">
    <property type="component" value="Unassembled WGS sequence"/>
</dbReference>
<dbReference type="PANTHER" id="PTHR47163">
    <property type="entry name" value="DDE_TNP_IS1595 DOMAIN-CONTAINING PROTEIN"/>
    <property type="match status" value="1"/>
</dbReference>
<gene>
    <name evidence="2" type="ORF">AB2Z07_15060</name>
    <name evidence="3" type="ORF">AB2Z07_15080</name>
</gene>
<proteinExistence type="predicted"/>
<dbReference type="PANTHER" id="PTHR47163:SF2">
    <property type="entry name" value="SI:DKEY-17M8.2"/>
    <property type="match status" value="1"/>
</dbReference>
<dbReference type="SMART" id="SM01126">
    <property type="entry name" value="DDE_Tnp_IS1595"/>
    <property type="match status" value="1"/>
</dbReference>
<comment type="caution">
    <text evidence="3">The sequence shown here is derived from an EMBL/GenBank/DDBJ whole genome shotgun (WGS) entry which is preliminary data.</text>
</comment>
<dbReference type="InterPro" id="IPR053164">
    <property type="entry name" value="IS1016-like_transposase"/>
</dbReference>
<dbReference type="Pfam" id="PF12760">
    <property type="entry name" value="Zn_ribbon_IS1595"/>
    <property type="match status" value="1"/>
</dbReference>
<dbReference type="Pfam" id="PF12762">
    <property type="entry name" value="DDE_Tnp_IS1595"/>
    <property type="match status" value="1"/>
</dbReference>
<evidence type="ECO:0000313" key="2">
    <source>
        <dbReference type="EMBL" id="MEZ6854824.1"/>
    </source>
</evidence>
<sequence>MPSTHKHHFLLAAEARTISLPMIQKWSDDEVRSFFEMMRWADTLGTPYCPHCSSNELYTIRTRNQWRCKKCNKTFSVTSGTWLHSTKLPLRTILMAIVISANAVKGIAALQLSRDLGVQYKTAYILNQKIRDSIYKNLNPISLKGEVEIDGMRIKPSKSVLFNKKANRRKKNEVTVLTLKQREGHNLAERFITRVVPSENKDDIRNFVEENVAKDTTIFSDCGAGYTTLHASYDLRTVNHSKEFSGPNGENINGIESNFSRYRRFLTGQIHHQHDKYLHLYAQEIAFREENRRRSNGDLVEMLLIHLLSLAEDPEFRGYWGARRRVTTARFSDSFSSAA</sequence>
<dbReference type="NCBIfam" id="NF033547">
    <property type="entry name" value="transpos_IS1595"/>
    <property type="match status" value="1"/>
</dbReference>
<protein>
    <submittedName>
        <fullName evidence="3">IS1595 family transposase</fullName>
    </submittedName>
</protein>
<dbReference type="RefSeq" id="WP_371151047.1">
    <property type="nucleotide sequence ID" value="NZ_JBFSOO010000015.1"/>
</dbReference>
<reference evidence="3 4" key="1">
    <citation type="submission" date="2024-07" db="EMBL/GenBank/DDBJ databases">
        <title>Active virus-host system and metabolic interactions in a Lokiarchaeon culture.</title>
        <authorList>
            <person name="Ponce Toledo R.I."/>
            <person name="Rodrigues Oliveira T."/>
            <person name="Schleper C."/>
        </authorList>
    </citation>
    <scope>NUCLEOTIDE SEQUENCE [LARGE SCALE GENOMIC DNA]</scope>
    <source>
        <strain evidence="3 4">B35</strain>
    </source>
</reference>
<organism evidence="3 4">
    <name type="scientific">Halodesulfovibrio aestuarii</name>
    <dbReference type="NCBI Taxonomy" id="126333"/>
    <lineage>
        <taxon>Bacteria</taxon>
        <taxon>Pseudomonadati</taxon>
        <taxon>Thermodesulfobacteriota</taxon>
        <taxon>Desulfovibrionia</taxon>
        <taxon>Desulfovibrionales</taxon>
        <taxon>Desulfovibrionaceae</taxon>
        <taxon>Halodesulfovibrio</taxon>
    </lineage>
</organism>
<evidence type="ECO:0000259" key="1">
    <source>
        <dbReference type="SMART" id="SM01126"/>
    </source>
</evidence>
<name>A0ABV4JVQ5_9BACT</name>
<feature type="domain" description="ISXO2-like transposase" evidence="1">
    <location>
        <begin position="142"/>
        <end position="290"/>
    </location>
</feature>
<dbReference type="InterPro" id="IPR024445">
    <property type="entry name" value="Tnp_ISXO2-like"/>
</dbReference>
<dbReference type="EMBL" id="JBFSOO010000015">
    <property type="protein sequence ID" value="MEZ6854828.1"/>
    <property type="molecule type" value="Genomic_DNA"/>
</dbReference>
<dbReference type="InterPro" id="IPR024442">
    <property type="entry name" value="Transposase_Zn_ribbon"/>
</dbReference>
<keyword evidence="4" id="KW-1185">Reference proteome</keyword>
<accession>A0ABV4JVQ5</accession>
<evidence type="ECO:0000313" key="3">
    <source>
        <dbReference type="EMBL" id="MEZ6854828.1"/>
    </source>
</evidence>